<dbReference type="EMBL" id="JAFEMC010000004">
    <property type="protein sequence ID" value="MBM6577700.1"/>
    <property type="molecule type" value="Genomic_DNA"/>
</dbReference>
<dbReference type="RefSeq" id="WP_204199796.1">
    <property type="nucleotide sequence ID" value="NZ_JAFEMC010000004.1"/>
</dbReference>
<reference evidence="2 3" key="1">
    <citation type="submission" date="2020-12" db="EMBL/GenBank/DDBJ databases">
        <title>Sphingomonas sp.</title>
        <authorList>
            <person name="Kim M.K."/>
        </authorList>
    </citation>
    <scope>NUCLEOTIDE SEQUENCE [LARGE SCALE GENOMIC DNA]</scope>
    <source>
        <strain evidence="2 3">BT552</strain>
    </source>
</reference>
<gene>
    <name evidence="2" type="ORF">ILT43_15065</name>
</gene>
<evidence type="ECO:0000256" key="1">
    <source>
        <dbReference type="SAM" id="MobiDB-lite"/>
    </source>
</evidence>
<feature type="region of interest" description="Disordered" evidence="1">
    <location>
        <begin position="1"/>
        <end position="20"/>
    </location>
</feature>
<name>A0ABS2D9U2_9SPHN</name>
<proteinExistence type="predicted"/>
<organism evidence="2 3">
    <name type="scientific">Sphingomonas longa</name>
    <dbReference type="NCBI Taxonomy" id="2778730"/>
    <lineage>
        <taxon>Bacteria</taxon>
        <taxon>Pseudomonadati</taxon>
        <taxon>Pseudomonadota</taxon>
        <taxon>Alphaproteobacteria</taxon>
        <taxon>Sphingomonadales</taxon>
        <taxon>Sphingomonadaceae</taxon>
        <taxon>Sphingomonas</taxon>
    </lineage>
</organism>
<dbReference type="Proteomes" id="UP000763641">
    <property type="component" value="Unassembled WGS sequence"/>
</dbReference>
<keyword evidence="3" id="KW-1185">Reference proteome</keyword>
<protein>
    <submittedName>
        <fullName evidence="2">Uncharacterized protein</fullName>
    </submittedName>
</protein>
<accession>A0ABS2D9U2</accession>
<evidence type="ECO:0000313" key="2">
    <source>
        <dbReference type="EMBL" id="MBM6577700.1"/>
    </source>
</evidence>
<evidence type="ECO:0000313" key="3">
    <source>
        <dbReference type="Proteomes" id="UP000763641"/>
    </source>
</evidence>
<comment type="caution">
    <text evidence="2">The sequence shown here is derived from an EMBL/GenBank/DDBJ whole genome shotgun (WGS) entry which is preliminary data.</text>
</comment>
<sequence>MAISSQTCRDMADADRAAAAQESLPKARQLLLQSAERWEEMAERARQHEEMMRGDV</sequence>